<feature type="region of interest" description="Disordered" evidence="3">
    <location>
        <begin position="47"/>
        <end position="67"/>
    </location>
</feature>
<evidence type="ECO:0000256" key="3">
    <source>
        <dbReference type="SAM" id="MobiDB-lite"/>
    </source>
</evidence>
<feature type="region of interest" description="Disordered" evidence="3">
    <location>
        <begin position="681"/>
        <end position="719"/>
    </location>
</feature>
<dbReference type="STRING" id="75743.A0A401NWX9"/>
<dbReference type="InterPro" id="IPR024843">
    <property type="entry name" value="Dapper"/>
</dbReference>
<proteinExistence type="inferred from homology"/>
<keyword evidence="2" id="KW-0175">Coiled coil</keyword>
<evidence type="ECO:0000313" key="4">
    <source>
        <dbReference type="EMBL" id="GCB65367.1"/>
    </source>
</evidence>
<dbReference type="GO" id="GO:1900108">
    <property type="term" value="P:negative regulation of nodal signaling pathway"/>
    <property type="evidence" value="ECO:0007669"/>
    <property type="project" value="TreeGrafter"/>
</dbReference>
<evidence type="ECO:0000256" key="1">
    <source>
        <dbReference type="ARBA" id="ARBA00010807"/>
    </source>
</evidence>
<dbReference type="OrthoDB" id="9950432at2759"/>
<comment type="caution">
    <text evidence="4">The sequence shown here is derived from an EMBL/GenBank/DDBJ whole genome shotgun (WGS) entry which is preliminary data.</text>
</comment>
<gene>
    <name evidence="4" type="ORF">scyTo_0011865</name>
</gene>
<protein>
    <recommendedName>
        <fullName evidence="6">Dapper homolog 2</fullName>
    </recommendedName>
</protein>
<dbReference type="EMBL" id="BFAA01005556">
    <property type="protein sequence ID" value="GCB65367.1"/>
    <property type="molecule type" value="Genomic_DNA"/>
</dbReference>
<reference evidence="4 5" key="1">
    <citation type="journal article" date="2018" name="Nat. Ecol. Evol.">
        <title>Shark genomes provide insights into elasmobranch evolution and the origin of vertebrates.</title>
        <authorList>
            <person name="Hara Y"/>
            <person name="Yamaguchi K"/>
            <person name="Onimaru K"/>
            <person name="Kadota M"/>
            <person name="Koyanagi M"/>
            <person name="Keeley SD"/>
            <person name="Tatsumi K"/>
            <person name="Tanaka K"/>
            <person name="Motone F"/>
            <person name="Kageyama Y"/>
            <person name="Nozu R"/>
            <person name="Adachi N"/>
            <person name="Nishimura O"/>
            <person name="Nakagawa R"/>
            <person name="Tanegashima C"/>
            <person name="Kiyatake I"/>
            <person name="Matsumoto R"/>
            <person name="Murakumo K"/>
            <person name="Nishida K"/>
            <person name="Terakita A"/>
            <person name="Kuratani S"/>
            <person name="Sato K"/>
            <person name="Hyodo S Kuraku.S."/>
        </authorList>
    </citation>
    <scope>NUCLEOTIDE SEQUENCE [LARGE SCALE GENOMIC DNA]</scope>
</reference>
<evidence type="ECO:0008006" key="6">
    <source>
        <dbReference type="Google" id="ProtNLM"/>
    </source>
</evidence>
<name>A0A401NWX9_SCYTO</name>
<feature type="region of interest" description="Disordered" evidence="3">
    <location>
        <begin position="234"/>
        <end position="255"/>
    </location>
</feature>
<dbReference type="GO" id="GO:0005737">
    <property type="term" value="C:cytoplasm"/>
    <property type="evidence" value="ECO:0007669"/>
    <property type="project" value="TreeGrafter"/>
</dbReference>
<comment type="similarity">
    <text evidence="1">Belongs to the dapper family.</text>
</comment>
<evidence type="ECO:0000313" key="5">
    <source>
        <dbReference type="Proteomes" id="UP000288216"/>
    </source>
</evidence>
<organism evidence="4 5">
    <name type="scientific">Scyliorhinus torazame</name>
    <name type="common">Cloudy catshark</name>
    <name type="synonym">Catulus torazame</name>
    <dbReference type="NCBI Taxonomy" id="75743"/>
    <lineage>
        <taxon>Eukaryota</taxon>
        <taxon>Metazoa</taxon>
        <taxon>Chordata</taxon>
        <taxon>Craniata</taxon>
        <taxon>Vertebrata</taxon>
        <taxon>Chondrichthyes</taxon>
        <taxon>Elasmobranchii</taxon>
        <taxon>Galeomorphii</taxon>
        <taxon>Galeoidea</taxon>
        <taxon>Carcharhiniformes</taxon>
        <taxon>Scyliorhinidae</taxon>
        <taxon>Scyliorhinus</taxon>
    </lineage>
</organism>
<dbReference type="AlphaFoldDB" id="A0A401NWX9"/>
<feature type="region of interest" description="Disordered" evidence="3">
    <location>
        <begin position="115"/>
        <end position="134"/>
    </location>
</feature>
<evidence type="ECO:0000256" key="2">
    <source>
        <dbReference type="ARBA" id="ARBA00023054"/>
    </source>
</evidence>
<dbReference type="PANTHER" id="PTHR15919:SF13">
    <property type="entry name" value="DAPPER HOMOLOG 2"/>
    <property type="match status" value="1"/>
</dbReference>
<keyword evidence="5" id="KW-1185">Reference proteome</keyword>
<dbReference type="Pfam" id="PF15268">
    <property type="entry name" value="Dapper"/>
    <property type="match status" value="2"/>
</dbReference>
<sequence length="762" mass="82247">MLNRRNPRPAPSPVFDRCRAGERLQAALAGLQELELLKERQRELVRRALETQPPRAKPGRDGGKRQSCTEEDKLEATLSALKEQLSHLRKQDAGLKIHLQHLDRQISELKLDVNKASTEQQENDSRPSSGFYDLSDGGSCSLSNSCTSMYSECNSSSQGSLRYCSQPAGTKAGRSEDRPRSADDIIAQSAAFEQRGAGKWPGRGIKTTTEPLLAFHIGRLAVPRQRPVSTGDLERFAPLPREPPGVSDRKPLPSVSAGSELHLPLPNQKFRCDLVSKNSGDVYSYPSPLHAVALQSPLFCLTEQATSAGNSSTPPPASGSIPVETRTGCINEQGPHQPCRVNKAATGREPGMSPRAAMQEEDLSLSDEALAARGQLKRLACLRQGDHCKNVEFPAENTTNTRSRLQEANGFSTIPPVTDMLGQESKVASSSRLFRLGVKDQPVASVPASCSGLPDSKGLACDGCCAPSTDLPHRTGQRSGVTAGKGKEALPKSGFVQAQYVPAESRLRVRILPAGGKTKVAKIKRRNGEVTRAGRRLTARGVGAFRSTAEADRASRSAAMATTSVGHEAPGRSCSESSLHPVCYRPEFQSRALCGLPESMAGEDGTEAKSRPWQSNIEIFHRAPTGHLGFSAQRQKAGSHWAARAVSFSRVRTLRCPAARSESDQSEYSAECASLFHSTVAESSGDEHSDHTANRFGDSESSGSEGCPNAEAADRHTLIWPPGSGRQKLCSEARICRIKASKALKKKIRRFQPEALKVMTMV</sequence>
<dbReference type="PANTHER" id="PTHR15919">
    <property type="entry name" value="DAPPER-RELATED"/>
    <property type="match status" value="1"/>
</dbReference>
<accession>A0A401NWX9</accession>
<feature type="compositionally biased region" description="Basic and acidic residues" evidence="3">
    <location>
        <begin position="58"/>
        <end position="67"/>
    </location>
</feature>
<feature type="region of interest" description="Disordered" evidence="3">
    <location>
        <begin position="157"/>
        <end position="181"/>
    </location>
</feature>
<dbReference type="OMA" id="GNDVYPY"/>
<dbReference type="Proteomes" id="UP000288216">
    <property type="component" value="Unassembled WGS sequence"/>
</dbReference>